<reference evidence="7" key="1">
    <citation type="journal article" date="2019" name="Int. J. Syst. Evol. Microbiol.">
        <title>The Global Catalogue of Microorganisms (GCM) 10K type strain sequencing project: providing services to taxonomists for standard genome sequencing and annotation.</title>
        <authorList>
            <consortium name="The Broad Institute Genomics Platform"/>
            <consortium name="The Broad Institute Genome Sequencing Center for Infectious Disease"/>
            <person name="Wu L."/>
            <person name="Ma J."/>
        </authorList>
    </citation>
    <scope>NUCLEOTIDE SEQUENCE [LARGE SCALE GENOMIC DNA]</scope>
    <source>
        <strain evidence="7">CGMCC 1.12942</strain>
    </source>
</reference>
<dbReference type="Gene3D" id="3.40.430.10">
    <property type="entry name" value="Dihydrofolate Reductase, subunit A"/>
    <property type="match status" value="1"/>
</dbReference>
<comment type="caution">
    <text evidence="6">The sequence shown here is derived from an EMBL/GenBank/DDBJ whole genome shotgun (WGS) entry which is preliminary data.</text>
</comment>
<evidence type="ECO:0000256" key="3">
    <source>
        <dbReference type="ARBA" id="ARBA00022857"/>
    </source>
</evidence>
<protein>
    <recommendedName>
        <fullName evidence="2">5-amino-6-(5-phosphoribosylamino)uracil reductase</fullName>
        <ecNumber evidence="2">1.1.1.193</ecNumber>
    </recommendedName>
</protein>
<keyword evidence="7" id="KW-1185">Reference proteome</keyword>
<dbReference type="InterPro" id="IPR011549">
    <property type="entry name" value="RibD_C"/>
</dbReference>
<dbReference type="SUPFAM" id="SSF53597">
    <property type="entry name" value="Dihydrofolate reductase-like"/>
    <property type="match status" value="1"/>
</dbReference>
<accession>A0ABW2RRD8</accession>
<dbReference type="PANTHER" id="PTHR38011:SF7">
    <property type="entry name" value="2,5-DIAMINO-6-RIBOSYLAMINO-4(3H)-PYRIMIDINONE 5'-PHOSPHATE REDUCTASE"/>
    <property type="match status" value="1"/>
</dbReference>
<name>A0ABW2RRD8_9BACL</name>
<dbReference type="Proteomes" id="UP001596500">
    <property type="component" value="Unassembled WGS sequence"/>
</dbReference>
<evidence type="ECO:0000313" key="6">
    <source>
        <dbReference type="EMBL" id="MFC7443266.1"/>
    </source>
</evidence>
<keyword evidence="3" id="KW-0521">NADP</keyword>
<comment type="pathway">
    <text evidence="1">Cofactor biosynthesis; riboflavin biosynthesis; 5-amino-6-(D-ribitylamino)uracil from GTP: step 3/4.</text>
</comment>
<feature type="domain" description="Bacterial bifunctional deaminase-reductase C-terminal" evidence="5">
    <location>
        <begin position="20"/>
        <end position="231"/>
    </location>
</feature>
<dbReference type="Pfam" id="PF01872">
    <property type="entry name" value="RibD_C"/>
    <property type="match status" value="1"/>
</dbReference>
<keyword evidence="4 6" id="KW-0560">Oxidoreductase</keyword>
<dbReference type="NCBIfam" id="TIGR00227">
    <property type="entry name" value="ribD_Cterm"/>
    <property type="match status" value="1"/>
</dbReference>
<evidence type="ECO:0000256" key="2">
    <source>
        <dbReference type="ARBA" id="ARBA00013173"/>
    </source>
</evidence>
<keyword evidence="6" id="KW-0378">Hydrolase</keyword>
<evidence type="ECO:0000256" key="1">
    <source>
        <dbReference type="ARBA" id="ARBA00004910"/>
    </source>
</evidence>
<dbReference type="GO" id="GO:0008703">
    <property type="term" value="F:5-amino-6-(5-phosphoribosylamino)uracil reductase activity"/>
    <property type="evidence" value="ECO:0007669"/>
    <property type="project" value="UniProtKB-EC"/>
</dbReference>
<dbReference type="InterPro" id="IPR002734">
    <property type="entry name" value="RibDG_C"/>
</dbReference>
<evidence type="ECO:0000313" key="7">
    <source>
        <dbReference type="Proteomes" id="UP001596500"/>
    </source>
</evidence>
<evidence type="ECO:0000256" key="4">
    <source>
        <dbReference type="ARBA" id="ARBA00023002"/>
    </source>
</evidence>
<dbReference type="InterPro" id="IPR024072">
    <property type="entry name" value="DHFR-like_dom_sf"/>
</dbReference>
<dbReference type="PANTHER" id="PTHR38011">
    <property type="entry name" value="DIHYDROFOLATE REDUCTASE FAMILY PROTEIN (AFU_ORTHOLOGUE AFUA_8G06820)"/>
    <property type="match status" value="1"/>
</dbReference>
<dbReference type="NCBIfam" id="TIGR00326">
    <property type="entry name" value="eubact_ribD"/>
    <property type="match status" value="1"/>
</dbReference>
<dbReference type="GO" id="GO:0008835">
    <property type="term" value="F:diaminohydroxyphosphoribosylaminopyrimidine deaminase activity"/>
    <property type="evidence" value="ECO:0007669"/>
    <property type="project" value="UniProtKB-EC"/>
</dbReference>
<proteinExistence type="predicted"/>
<evidence type="ECO:0000259" key="5">
    <source>
        <dbReference type="Pfam" id="PF01872"/>
    </source>
</evidence>
<dbReference type="InterPro" id="IPR004794">
    <property type="entry name" value="Eubact_RibD"/>
</dbReference>
<sequence>MEHEHTKQMALEYHKRTGFPFVTLKTAMTLDGKIATSTGDSKWVTNELSREDVHRMRHWMDGIMVGIGTVLKDRPSLTTRLPEGGGKNPTRIVADSLLRIPLDTPLVTTTKDAPTWVFCTDQADTEKEKQLIEHGVKVVRTGSGPHVDLVKAMKHLGENGITSVLLEGGGQLNWSMLEAGLVQKVVTFIAPKLLGGKESITPISGQGFERMGLAVPLKNVTVQHFGEDICISGYLDQVAAGTQD</sequence>
<dbReference type="EMBL" id="JBHTBW010000083">
    <property type="protein sequence ID" value="MFC7443266.1"/>
    <property type="molecule type" value="Genomic_DNA"/>
</dbReference>
<gene>
    <name evidence="6" type="primary">ribD</name>
    <name evidence="6" type="ORF">ACFQNG_19560</name>
</gene>
<dbReference type="EC" id="1.1.1.193" evidence="2"/>
<organism evidence="6 7">
    <name type="scientific">Laceyella putida</name>
    <dbReference type="NCBI Taxonomy" id="110101"/>
    <lineage>
        <taxon>Bacteria</taxon>
        <taxon>Bacillati</taxon>
        <taxon>Bacillota</taxon>
        <taxon>Bacilli</taxon>
        <taxon>Bacillales</taxon>
        <taxon>Thermoactinomycetaceae</taxon>
        <taxon>Laceyella</taxon>
    </lineage>
</organism>
<dbReference type="RefSeq" id="WP_379867595.1">
    <property type="nucleotide sequence ID" value="NZ_JBHTBW010000083.1"/>
</dbReference>
<dbReference type="InterPro" id="IPR050765">
    <property type="entry name" value="Riboflavin_Biosynth_HTPR"/>
</dbReference>